<dbReference type="PANTHER" id="PTHR45737">
    <property type="entry name" value="VON WILLEBRAND FACTOR A DOMAIN-CONTAINING PROTEIN 5A"/>
    <property type="match status" value="1"/>
</dbReference>
<comment type="caution">
    <text evidence="2">The sequence shown here is derived from an EMBL/GenBank/DDBJ whole genome shotgun (WGS) entry which is preliminary data.</text>
</comment>
<dbReference type="OrthoDB" id="1729737at2759"/>
<dbReference type="AlphaFoldDB" id="A0A9Q1HRF1"/>
<evidence type="ECO:0000313" key="3">
    <source>
        <dbReference type="Proteomes" id="UP001152803"/>
    </source>
</evidence>
<proteinExistence type="predicted"/>
<accession>A0A9Q1HRF1</accession>
<evidence type="ECO:0000313" key="2">
    <source>
        <dbReference type="EMBL" id="KAJ8256369.1"/>
    </source>
</evidence>
<keyword evidence="3" id="KW-1185">Reference proteome</keyword>
<protein>
    <submittedName>
        <fullName evidence="2">Uncharacterized protein</fullName>
    </submittedName>
</protein>
<gene>
    <name evidence="2" type="ORF">COCON_G00185210</name>
</gene>
<dbReference type="Proteomes" id="UP001152803">
    <property type="component" value="Unassembled WGS sequence"/>
</dbReference>
<organism evidence="2 3">
    <name type="scientific">Conger conger</name>
    <name type="common">Conger eel</name>
    <name type="synonym">Muraena conger</name>
    <dbReference type="NCBI Taxonomy" id="82655"/>
    <lineage>
        <taxon>Eukaryota</taxon>
        <taxon>Metazoa</taxon>
        <taxon>Chordata</taxon>
        <taxon>Craniata</taxon>
        <taxon>Vertebrata</taxon>
        <taxon>Euteleostomi</taxon>
        <taxon>Actinopterygii</taxon>
        <taxon>Neopterygii</taxon>
        <taxon>Teleostei</taxon>
        <taxon>Anguilliformes</taxon>
        <taxon>Congridae</taxon>
        <taxon>Conger</taxon>
    </lineage>
</organism>
<reference evidence="2" key="1">
    <citation type="journal article" date="2023" name="Science">
        <title>Genome structures resolve the early diversification of teleost fishes.</title>
        <authorList>
            <person name="Parey E."/>
            <person name="Louis A."/>
            <person name="Montfort J."/>
            <person name="Bouchez O."/>
            <person name="Roques C."/>
            <person name="Iampietro C."/>
            <person name="Lluch J."/>
            <person name="Castinel A."/>
            <person name="Donnadieu C."/>
            <person name="Desvignes T."/>
            <person name="Floi Bucao C."/>
            <person name="Jouanno E."/>
            <person name="Wen M."/>
            <person name="Mejri S."/>
            <person name="Dirks R."/>
            <person name="Jansen H."/>
            <person name="Henkel C."/>
            <person name="Chen W.J."/>
            <person name="Zahm M."/>
            <person name="Cabau C."/>
            <person name="Klopp C."/>
            <person name="Thompson A.W."/>
            <person name="Robinson-Rechavi M."/>
            <person name="Braasch I."/>
            <person name="Lecointre G."/>
            <person name="Bobe J."/>
            <person name="Postlethwait J.H."/>
            <person name="Berthelot C."/>
            <person name="Roest Crollius H."/>
            <person name="Guiguen Y."/>
        </authorList>
    </citation>
    <scope>NUCLEOTIDE SEQUENCE</scope>
    <source>
        <strain evidence="2">Concon-B</strain>
    </source>
</reference>
<dbReference type="PANTHER" id="PTHR45737:SF6">
    <property type="entry name" value="VON WILLEBRAND FACTOR A DOMAIN-CONTAINING PROTEIN 5A"/>
    <property type="match status" value="1"/>
</dbReference>
<dbReference type="EMBL" id="JAFJMO010000014">
    <property type="protein sequence ID" value="KAJ8256369.1"/>
    <property type="molecule type" value="Genomic_DNA"/>
</dbReference>
<sequence>MPDGFGKCTAPPESQLSPACTKPESHSLSSSCQFAEAAEGSVSVQYHLGEQSVQNQLSFSVKPGENTGLTIHRLGARTLIRTLELRTAEQDEQEGRSKEEVERLRKRVIELSVQSGVSSVLTAFVAVHAGSSEPVKGSLMRRHVPTPGGKKAVVLRCCPPVSKGFCKSKRVLAGAPPPPTLNCKFMF</sequence>
<feature type="region of interest" description="Disordered" evidence="1">
    <location>
        <begin position="1"/>
        <end position="28"/>
    </location>
</feature>
<name>A0A9Q1HRF1_CONCO</name>
<evidence type="ECO:0000256" key="1">
    <source>
        <dbReference type="SAM" id="MobiDB-lite"/>
    </source>
</evidence>